<proteinExistence type="predicted"/>
<comment type="caution">
    <text evidence="2">The sequence shown here is derived from an EMBL/GenBank/DDBJ whole genome shotgun (WGS) entry which is preliminary data.</text>
</comment>
<gene>
    <name evidence="2" type="ORF">Tco_0875369</name>
</gene>
<dbReference type="Proteomes" id="UP001151760">
    <property type="component" value="Unassembled WGS sequence"/>
</dbReference>
<evidence type="ECO:0000313" key="2">
    <source>
        <dbReference type="EMBL" id="GJT16663.1"/>
    </source>
</evidence>
<evidence type="ECO:0000256" key="1">
    <source>
        <dbReference type="SAM" id="MobiDB-lite"/>
    </source>
</evidence>
<keyword evidence="3" id="KW-1185">Reference proteome</keyword>
<accession>A0ABQ5BS83</accession>
<dbReference type="EMBL" id="BQNB010013493">
    <property type="protein sequence ID" value="GJT16663.1"/>
    <property type="molecule type" value="Genomic_DNA"/>
</dbReference>
<feature type="compositionally biased region" description="Low complexity" evidence="1">
    <location>
        <begin position="74"/>
        <end position="88"/>
    </location>
</feature>
<feature type="region of interest" description="Disordered" evidence="1">
    <location>
        <begin position="182"/>
        <end position="201"/>
    </location>
</feature>
<name>A0ABQ5BS83_9ASTR</name>
<organism evidence="2 3">
    <name type="scientific">Tanacetum coccineum</name>
    <dbReference type="NCBI Taxonomy" id="301880"/>
    <lineage>
        <taxon>Eukaryota</taxon>
        <taxon>Viridiplantae</taxon>
        <taxon>Streptophyta</taxon>
        <taxon>Embryophyta</taxon>
        <taxon>Tracheophyta</taxon>
        <taxon>Spermatophyta</taxon>
        <taxon>Magnoliopsida</taxon>
        <taxon>eudicotyledons</taxon>
        <taxon>Gunneridae</taxon>
        <taxon>Pentapetalae</taxon>
        <taxon>asterids</taxon>
        <taxon>campanulids</taxon>
        <taxon>Asterales</taxon>
        <taxon>Asteraceae</taxon>
        <taxon>Asteroideae</taxon>
        <taxon>Anthemideae</taxon>
        <taxon>Anthemidinae</taxon>
        <taxon>Tanacetum</taxon>
    </lineage>
</organism>
<sequence>MAVSVISISLNSSEESLGTYTARFILFGTIPVAIPATIPIVVPPVVHDNKPLIPTETPTIPLVSHSPSNHFSPDDFSSDTSSGLSSGYSPDTSSGCFIPDSSFDSPTASFTGPSQDIYEPYTEPDIDFDVQAHIDTCIAAADAATAREADIRVEVDTLLIERTRMMRRPSLVIEESVECSCGTNQDKEKEENHVLGDTGNE</sequence>
<reference evidence="2" key="1">
    <citation type="journal article" date="2022" name="Int. J. Mol. Sci.">
        <title>Draft Genome of Tanacetum Coccineum: Genomic Comparison of Closely Related Tanacetum-Family Plants.</title>
        <authorList>
            <person name="Yamashiro T."/>
            <person name="Shiraishi A."/>
            <person name="Nakayama K."/>
            <person name="Satake H."/>
        </authorList>
    </citation>
    <scope>NUCLEOTIDE SEQUENCE</scope>
</reference>
<feature type="compositionally biased region" description="Basic and acidic residues" evidence="1">
    <location>
        <begin position="185"/>
        <end position="194"/>
    </location>
</feature>
<reference evidence="2" key="2">
    <citation type="submission" date="2022-01" db="EMBL/GenBank/DDBJ databases">
        <authorList>
            <person name="Yamashiro T."/>
            <person name="Shiraishi A."/>
            <person name="Satake H."/>
            <person name="Nakayama K."/>
        </authorList>
    </citation>
    <scope>NUCLEOTIDE SEQUENCE</scope>
</reference>
<evidence type="ECO:0000313" key="3">
    <source>
        <dbReference type="Proteomes" id="UP001151760"/>
    </source>
</evidence>
<protein>
    <submittedName>
        <fullName evidence="2">Uncharacterized protein</fullName>
    </submittedName>
</protein>
<feature type="region of interest" description="Disordered" evidence="1">
    <location>
        <begin position="57"/>
        <end position="88"/>
    </location>
</feature>